<evidence type="ECO:0000313" key="3">
    <source>
        <dbReference type="Proteomes" id="UP000825729"/>
    </source>
</evidence>
<protein>
    <submittedName>
        <fullName evidence="2">Uncharacterized protein</fullName>
    </submittedName>
</protein>
<evidence type="ECO:0000313" key="2">
    <source>
        <dbReference type="EMBL" id="KAG9447382.1"/>
    </source>
</evidence>
<dbReference type="Proteomes" id="UP000825729">
    <property type="component" value="Unassembled WGS sequence"/>
</dbReference>
<organism evidence="2 3">
    <name type="scientific">Aristolochia fimbriata</name>
    <name type="common">White veined hardy Dutchman's pipe vine</name>
    <dbReference type="NCBI Taxonomy" id="158543"/>
    <lineage>
        <taxon>Eukaryota</taxon>
        <taxon>Viridiplantae</taxon>
        <taxon>Streptophyta</taxon>
        <taxon>Embryophyta</taxon>
        <taxon>Tracheophyta</taxon>
        <taxon>Spermatophyta</taxon>
        <taxon>Magnoliopsida</taxon>
        <taxon>Magnoliidae</taxon>
        <taxon>Piperales</taxon>
        <taxon>Aristolochiaceae</taxon>
        <taxon>Aristolochia</taxon>
    </lineage>
</organism>
<reference evidence="2 3" key="1">
    <citation type="submission" date="2021-07" db="EMBL/GenBank/DDBJ databases">
        <title>The Aristolochia fimbriata genome: insights into angiosperm evolution, floral development and chemical biosynthesis.</title>
        <authorList>
            <person name="Jiao Y."/>
        </authorList>
    </citation>
    <scope>NUCLEOTIDE SEQUENCE [LARGE SCALE GENOMIC DNA]</scope>
    <source>
        <strain evidence="2">IBCAS-2021</strain>
        <tissue evidence="2">Leaf</tissue>
    </source>
</reference>
<accession>A0AAV7EEX4</accession>
<dbReference type="EMBL" id="JAINDJ010000005">
    <property type="protein sequence ID" value="KAG9447382.1"/>
    <property type="molecule type" value="Genomic_DNA"/>
</dbReference>
<evidence type="ECO:0000256" key="1">
    <source>
        <dbReference type="SAM" id="MobiDB-lite"/>
    </source>
</evidence>
<comment type="caution">
    <text evidence="2">The sequence shown here is derived from an EMBL/GenBank/DDBJ whole genome shotgun (WGS) entry which is preliminary data.</text>
</comment>
<keyword evidence="3" id="KW-1185">Reference proteome</keyword>
<sequence>MAHSDAMRRCRPRCRINGGQRAPAHENTQAINLPRVAAESGRNLYSDCGKVPLPLVAYSPPPHRL</sequence>
<proteinExistence type="predicted"/>
<name>A0AAV7EEX4_ARIFI</name>
<gene>
    <name evidence="2" type="ORF">H6P81_013510</name>
</gene>
<feature type="region of interest" description="Disordered" evidence="1">
    <location>
        <begin position="1"/>
        <end position="28"/>
    </location>
</feature>
<dbReference type="AlphaFoldDB" id="A0AAV7EEX4"/>